<evidence type="ECO:0000313" key="5">
    <source>
        <dbReference type="Proteomes" id="UP000220840"/>
    </source>
</evidence>
<dbReference type="EMBL" id="CAKJVE010000004">
    <property type="protein sequence ID" value="CAG9711279.1"/>
    <property type="molecule type" value="Genomic_DNA"/>
</dbReference>
<gene>
    <name evidence="2" type="ORF">CNEO_45184</name>
    <name evidence="4" type="ORF">CNEONATNEC25_00609</name>
    <name evidence="3" type="ORF">CQ394_18320</name>
</gene>
<sequence>MNTINGTSQINGYYNLTQIQLQKLLEEQEQAKQQECDSIQISQQAGNIASGLMQPPQFDSSILDNLVEDGTLTQEQADAVQSAFESNGINNTYKNTLTYGSEGNMMNSTTPFDSLINSETITEDQKSSIQNALLSTIQQNTRSEHIQRGVNPLDSLVEDATLTQEQEDEIIKSLGNSSSNEESISDILSQLVEDGIITDEQSQLSKTTLLSALTSNEEDEETKINPLDALVEDGTITKEIKDEIIKNMGKPAPHKSKEDDEEEEDSSTTSISTSAQKSYLDNLVEAGVITQAQEDKILEALEG</sequence>
<dbReference type="Proteomes" id="UP000789738">
    <property type="component" value="Unassembled WGS sequence"/>
</dbReference>
<evidence type="ECO:0000313" key="4">
    <source>
        <dbReference type="EMBL" id="VCT83016.1"/>
    </source>
</evidence>
<dbReference type="Proteomes" id="UP000220840">
    <property type="component" value="Unassembled WGS sequence"/>
</dbReference>
<reference evidence="3 5" key="1">
    <citation type="submission" date="2017-10" db="EMBL/GenBank/DDBJ databases">
        <title>Effective Description of Clostridium neonatale sp. nov. linked to necrotizing enterocolitis in neonates and a clarification of species assignable to the genus Clostridium (Prazmowski 1880) emend. Lawson and Rainey 2016.</title>
        <authorList>
            <person name="Bernard K."/>
            <person name="Burdz T."/>
            <person name="Wiebe D."/>
            <person name="Balcewich B."/>
            <person name="Alfa M."/>
            <person name="Bernier A.-M."/>
        </authorList>
    </citation>
    <scope>NUCLEOTIDE SEQUENCE [LARGE SCALE GENOMIC DNA]</scope>
    <source>
        <strain evidence="3 5">LCDC99A005</strain>
    </source>
</reference>
<dbReference type="RefSeq" id="WP_058293786.1">
    <property type="nucleotide sequence ID" value="NZ_CAKJVE010000004.1"/>
</dbReference>
<dbReference type="Proteomes" id="UP000431451">
    <property type="component" value="Unassembled WGS sequence"/>
</dbReference>
<proteinExistence type="predicted"/>
<dbReference type="STRING" id="137838.GCA_001458595_00854"/>
<protein>
    <submittedName>
        <fullName evidence="3">Uncharacterized protein</fullName>
    </submittedName>
</protein>
<dbReference type="EMBL" id="PDCJ01000004">
    <property type="protein sequence ID" value="PEG29324.1"/>
    <property type="molecule type" value="Genomic_DNA"/>
</dbReference>
<evidence type="ECO:0000313" key="6">
    <source>
        <dbReference type="Proteomes" id="UP000431451"/>
    </source>
</evidence>
<organism evidence="3 5">
    <name type="scientific">Clostridium neonatale</name>
    <dbReference type="NCBI Taxonomy" id="137838"/>
    <lineage>
        <taxon>Bacteria</taxon>
        <taxon>Bacillati</taxon>
        <taxon>Bacillota</taxon>
        <taxon>Clostridia</taxon>
        <taxon>Eubacteriales</taxon>
        <taxon>Clostridiaceae</taxon>
        <taxon>Clostridium</taxon>
    </lineage>
</organism>
<dbReference type="EMBL" id="UWJD01000001">
    <property type="protein sequence ID" value="VCT83016.1"/>
    <property type="molecule type" value="Genomic_DNA"/>
</dbReference>
<name>A0A2A7MC32_9CLOT</name>
<feature type="region of interest" description="Disordered" evidence="1">
    <location>
        <begin position="243"/>
        <end position="276"/>
    </location>
</feature>
<evidence type="ECO:0000313" key="3">
    <source>
        <dbReference type="EMBL" id="PEG29324.1"/>
    </source>
</evidence>
<accession>A0A2A7MC32</accession>
<reference evidence="4 6" key="2">
    <citation type="submission" date="2018-06" db="EMBL/GenBank/DDBJ databases">
        <authorList>
            <consortium name="IHU Genomes"/>
        </authorList>
    </citation>
    <scope>NUCLEOTIDE SEQUENCE [LARGE SCALE GENOMIC DNA]</scope>
    <source>
        <strain evidence="4 6">NEC25</strain>
    </source>
</reference>
<keyword evidence="5" id="KW-1185">Reference proteome</keyword>
<reference evidence="2" key="3">
    <citation type="submission" date="2021-10" db="EMBL/GenBank/DDBJ databases">
        <authorList>
            <person name="Mesa V."/>
        </authorList>
    </citation>
    <scope>NUCLEOTIDE SEQUENCE</scope>
    <source>
        <strain evidence="2">CC3_PB</strain>
    </source>
</reference>
<evidence type="ECO:0000313" key="2">
    <source>
        <dbReference type="EMBL" id="CAG9711279.1"/>
    </source>
</evidence>
<dbReference type="OrthoDB" id="1738994at2"/>
<evidence type="ECO:0000256" key="1">
    <source>
        <dbReference type="SAM" id="MobiDB-lite"/>
    </source>
</evidence>
<dbReference type="AlphaFoldDB" id="A0A2A7MC32"/>